<sequence length="500" mass="56299">MVTSFCCVAMSIGVAATWKFPIPFGYILLHGPYLLIFCVVTIVAIGPKLLIKAPLLRGQLKSHLLIVFAEGLMATVYPIFIGIFYRLTVTQQLAAVFVLPVIKVITKQLIAHAAAELQECLGLVVVFSVDVFNVFFTAICMQVSKSTVSTLLMIASDCFHMIVALRAIYNQVNIVKKQRDYDATEIQQPLDYFRDLPGMIREVFGDSEISKARSCRIRVFAPFPLSLSDESIAFMNDVARTRRYVHIYSSSVIQLSDEARRESISRGRATGRLSEIGGVGALTKFTESRTLVPLNQRQERPMRKQSLHQLLKAQFALRKGSAPRRLLTLMHSDTKIASHTLRAVLSHNSTEEAVWDGLQAHFHSEYLLMTEYIECVLPILYVVYLLILSQLPAAPYYPNIASLTTEQLTKTIVSLMIVSVVELVGFLGLLVLLRERFGFLPLYQLSFVLETQARTVQGHLFVWTVFILHLPLVHYGKQICNFREMLQNSNHLLPGVNFDA</sequence>
<feature type="transmembrane region" description="Helical" evidence="1">
    <location>
        <begin position="31"/>
        <end position="51"/>
    </location>
</feature>
<evidence type="ECO:0000313" key="3">
    <source>
        <dbReference type="Proteomes" id="UP001259832"/>
    </source>
</evidence>
<keyword evidence="1" id="KW-0472">Membrane</keyword>
<reference evidence="2" key="1">
    <citation type="submission" date="2023-08" db="EMBL/GenBank/DDBJ databases">
        <title>Reference Genome Resource for the Citrus Pathogen Phytophthora citrophthora.</title>
        <authorList>
            <person name="Moller H."/>
            <person name="Coetzee B."/>
            <person name="Rose L.J."/>
            <person name="Van Niekerk J.M."/>
        </authorList>
    </citation>
    <scope>NUCLEOTIDE SEQUENCE</scope>
    <source>
        <strain evidence="2">STE-U-9442</strain>
    </source>
</reference>
<dbReference type="AlphaFoldDB" id="A0AAD9G249"/>
<evidence type="ECO:0000313" key="2">
    <source>
        <dbReference type="EMBL" id="KAK1930265.1"/>
    </source>
</evidence>
<protein>
    <submittedName>
        <fullName evidence="2">Uncharacterized protein</fullName>
    </submittedName>
</protein>
<feature type="transmembrane region" description="Helical" evidence="1">
    <location>
        <begin position="122"/>
        <end position="144"/>
    </location>
</feature>
<name>A0AAD9G249_9STRA</name>
<feature type="transmembrane region" description="Helical" evidence="1">
    <location>
        <begin position="372"/>
        <end position="391"/>
    </location>
</feature>
<feature type="transmembrane region" description="Helical" evidence="1">
    <location>
        <begin position="411"/>
        <end position="433"/>
    </location>
</feature>
<feature type="transmembrane region" description="Helical" evidence="1">
    <location>
        <begin position="63"/>
        <end position="85"/>
    </location>
</feature>
<keyword evidence="1" id="KW-1133">Transmembrane helix</keyword>
<accession>A0AAD9G249</accession>
<feature type="transmembrane region" description="Helical" evidence="1">
    <location>
        <begin position="150"/>
        <end position="169"/>
    </location>
</feature>
<keyword evidence="3" id="KW-1185">Reference proteome</keyword>
<dbReference type="EMBL" id="JASMQC010000040">
    <property type="protein sequence ID" value="KAK1930265.1"/>
    <property type="molecule type" value="Genomic_DNA"/>
</dbReference>
<comment type="caution">
    <text evidence="2">The sequence shown here is derived from an EMBL/GenBank/DDBJ whole genome shotgun (WGS) entry which is preliminary data.</text>
</comment>
<proteinExistence type="predicted"/>
<evidence type="ECO:0000256" key="1">
    <source>
        <dbReference type="SAM" id="Phobius"/>
    </source>
</evidence>
<keyword evidence="1" id="KW-0812">Transmembrane</keyword>
<organism evidence="2 3">
    <name type="scientific">Phytophthora citrophthora</name>
    <dbReference type="NCBI Taxonomy" id="4793"/>
    <lineage>
        <taxon>Eukaryota</taxon>
        <taxon>Sar</taxon>
        <taxon>Stramenopiles</taxon>
        <taxon>Oomycota</taxon>
        <taxon>Peronosporomycetes</taxon>
        <taxon>Peronosporales</taxon>
        <taxon>Peronosporaceae</taxon>
        <taxon>Phytophthora</taxon>
    </lineage>
</organism>
<gene>
    <name evidence="2" type="ORF">P3T76_014225</name>
</gene>
<dbReference type="Proteomes" id="UP001259832">
    <property type="component" value="Unassembled WGS sequence"/>
</dbReference>